<organism evidence="1">
    <name type="scientific">Arion vulgaris</name>
    <dbReference type="NCBI Taxonomy" id="1028688"/>
    <lineage>
        <taxon>Eukaryota</taxon>
        <taxon>Metazoa</taxon>
        <taxon>Spiralia</taxon>
        <taxon>Lophotrochozoa</taxon>
        <taxon>Mollusca</taxon>
        <taxon>Gastropoda</taxon>
        <taxon>Heterobranchia</taxon>
        <taxon>Euthyneura</taxon>
        <taxon>Panpulmonata</taxon>
        <taxon>Eupulmonata</taxon>
        <taxon>Stylommatophora</taxon>
        <taxon>Helicina</taxon>
        <taxon>Arionoidea</taxon>
        <taxon>Arionidae</taxon>
        <taxon>Arion</taxon>
    </lineage>
</organism>
<sequence>LHSIYIAVPRHADRLFQLQRLVHSDINFNMMKDGSNQPKSVSVSKEFAKFIHIVYQHQQVTF</sequence>
<proteinExistence type="predicted"/>
<dbReference type="AlphaFoldDB" id="A0A0B6YYG5"/>
<evidence type="ECO:0000313" key="1">
    <source>
        <dbReference type="EMBL" id="CEK61384.1"/>
    </source>
</evidence>
<reference evidence="1" key="1">
    <citation type="submission" date="2014-12" db="EMBL/GenBank/DDBJ databases">
        <title>Insight into the proteome of Arion vulgaris.</title>
        <authorList>
            <person name="Aradska J."/>
            <person name="Bulat T."/>
            <person name="Smidak R."/>
            <person name="Sarate P."/>
            <person name="Gangsoo J."/>
            <person name="Sialana F."/>
            <person name="Bilban M."/>
            <person name="Lubec G."/>
        </authorList>
    </citation>
    <scope>NUCLEOTIDE SEQUENCE</scope>
    <source>
        <tissue evidence="1">Skin</tissue>
    </source>
</reference>
<accession>A0A0B6YYG5</accession>
<feature type="non-terminal residue" evidence="1">
    <location>
        <position position="1"/>
    </location>
</feature>
<dbReference type="EMBL" id="HACG01014519">
    <property type="protein sequence ID" value="CEK61384.1"/>
    <property type="molecule type" value="Transcribed_RNA"/>
</dbReference>
<protein>
    <submittedName>
        <fullName evidence="1">Uncharacterized protein</fullName>
    </submittedName>
</protein>
<gene>
    <name evidence="1" type="primary">ORF42108</name>
</gene>
<name>A0A0B6YYG5_9EUPU</name>